<accession>A0A7J2TID8</accession>
<evidence type="ECO:0000259" key="4">
    <source>
        <dbReference type="PROSITE" id="PS50893"/>
    </source>
</evidence>
<dbReference type="InterPro" id="IPR003593">
    <property type="entry name" value="AAA+_ATPase"/>
</dbReference>
<reference evidence="5" key="1">
    <citation type="journal article" date="2020" name="mSystems">
        <title>Genome- and Community-Level Interaction Insights into Carbon Utilization and Element Cycling Functions of Hydrothermarchaeota in Hydrothermal Sediment.</title>
        <authorList>
            <person name="Zhou Z."/>
            <person name="Liu Y."/>
            <person name="Xu W."/>
            <person name="Pan J."/>
            <person name="Luo Z.H."/>
            <person name="Li M."/>
        </authorList>
    </citation>
    <scope>NUCLEOTIDE SEQUENCE [LARGE SCALE GENOMIC DNA]</scope>
    <source>
        <strain evidence="5">SpSt-26</strain>
    </source>
</reference>
<dbReference type="Gene3D" id="3.40.50.300">
    <property type="entry name" value="P-loop containing nucleotide triphosphate hydrolases"/>
    <property type="match status" value="1"/>
</dbReference>
<proteinExistence type="predicted"/>
<feature type="domain" description="ABC transporter" evidence="4">
    <location>
        <begin position="3"/>
        <end position="220"/>
    </location>
</feature>
<evidence type="ECO:0000256" key="1">
    <source>
        <dbReference type="ARBA" id="ARBA00022448"/>
    </source>
</evidence>
<dbReference type="InterPro" id="IPR027417">
    <property type="entry name" value="P-loop_NTPase"/>
</dbReference>
<dbReference type="Pfam" id="PF00005">
    <property type="entry name" value="ABC_tran"/>
    <property type="match status" value="1"/>
</dbReference>
<evidence type="ECO:0000313" key="5">
    <source>
        <dbReference type="EMBL" id="HEH35315.1"/>
    </source>
</evidence>
<organism evidence="5">
    <name type="scientific">Archaeoglobus fulgidus</name>
    <dbReference type="NCBI Taxonomy" id="2234"/>
    <lineage>
        <taxon>Archaea</taxon>
        <taxon>Methanobacteriati</taxon>
        <taxon>Methanobacteriota</taxon>
        <taxon>Archaeoglobi</taxon>
        <taxon>Archaeoglobales</taxon>
        <taxon>Archaeoglobaceae</taxon>
        <taxon>Archaeoglobus</taxon>
    </lineage>
</organism>
<dbReference type="EMBL" id="DSLA01000061">
    <property type="protein sequence ID" value="HEH35315.1"/>
    <property type="molecule type" value="Genomic_DNA"/>
</dbReference>
<sequence length="239" mass="26709">MAIEAKNLSYCYGNKKALEDLSFEIEEGEFVAILGPNGAGKTTLLKCILGILKAEGYIRVLGRDPRKDKSVLRFISYVPQRTSVSSDLPITVAEVIRMNSKKLDGQIIEELEIKDKMNALFRELSGGFQQRVLIARAMMKEPEILLLDEPFNGIDLPSQERILKILKNANATVLIVLHNVNPVLHALDKVILLNKNLIAFGKPNDVFTRENLLKAYKAEIPVVVCEDGFIHPLYGDQHG</sequence>
<dbReference type="GO" id="GO:0005524">
    <property type="term" value="F:ATP binding"/>
    <property type="evidence" value="ECO:0007669"/>
    <property type="project" value="UniProtKB-KW"/>
</dbReference>
<dbReference type="PROSITE" id="PS50893">
    <property type="entry name" value="ABC_TRANSPORTER_2"/>
    <property type="match status" value="1"/>
</dbReference>
<dbReference type="SMART" id="SM00382">
    <property type="entry name" value="AAA"/>
    <property type="match status" value="1"/>
</dbReference>
<name>A0A7J2TID8_ARCFL</name>
<dbReference type="SUPFAM" id="SSF52540">
    <property type="entry name" value="P-loop containing nucleoside triphosphate hydrolases"/>
    <property type="match status" value="1"/>
</dbReference>
<dbReference type="InterPro" id="IPR003439">
    <property type="entry name" value="ABC_transporter-like_ATP-bd"/>
</dbReference>
<keyword evidence="2" id="KW-0547">Nucleotide-binding</keyword>
<evidence type="ECO:0000256" key="3">
    <source>
        <dbReference type="ARBA" id="ARBA00022840"/>
    </source>
</evidence>
<dbReference type="CDD" id="cd03235">
    <property type="entry name" value="ABC_Metallic_Cations"/>
    <property type="match status" value="1"/>
</dbReference>
<protein>
    <submittedName>
        <fullName evidence="5">Metal ABC transporter ATP-binding protein</fullName>
    </submittedName>
</protein>
<evidence type="ECO:0000256" key="2">
    <source>
        <dbReference type="ARBA" id="ARBA00022741"/>
    </source>
</evidence>
<keyword evidence="3 5" id="KW-0067">ATP-binding</keyword>
<dbReference type="PANTHER" id="PTHR42734">
    <property type="entry name" value="METAL TRANSPORT SYSTEM ATP-BINDING PROTEIN TM_0124-RELATED"/>
    <property type="match status" value="1"/>
</dbReference>
<gene>
    <name evidence="5" type="ORF">ENP88_04035</name>
</gene>
<dbReference type="InterPro" id="IPR050153">
    <property type="entry name" value="Metal_Ion_Import_ABC"/>
</dbReference>
<keyword evidence="1" id="KW-0813">Transport</keyword>
<comment type="caution">
    <text evidence="5">The sequence shown here is derived from an EMBL/GenBank/DDBJ whole genome shotgun (WGS) entry which is preliminary data.</text>
</comment>
<dbReference type="GO" id="GO:0016887">
    <property type="term" value="F:ATP hydrolysis activity"/>
    <property type="evidence" value="ECO:0007669"/>
    <property type="project" value="InterPro"/>
</dbReference>
<dbReference type="AlphaFoldDB" id="A0A7J2TID8"/>